<keyword evidence="1" id="KW-0472">Membrane</keyword>
<feature type="transmembrane region" description="Helical" evidence="1">
    <location>
        <begin position="23"/>
        <end position="46"/>
    </location>
</feature>
<reference evidence="2" key="1">
    <citation type="journal article" date="2014" name="Front. Microbiol.">
        <title>High frequency of phylogenetically diverse reductive dehalogenase-homologous genes in deep subseafloor sedimentary metagenomes.</title>
        <authorList>
            <person name="Kawai M."/>
            <person name="Futagami T."/>
            <person name="Toyoda A."/>
            <person name="Takaki Y."/>
            <person name="Nishi S."/>
            <person name="Hori S."/>
            <person name="Arai W."/>
            <person name="Tsubouchi T."/>
            <person name="Morono Y."/>
            <person name="Uchiyama I."/>
            <person name="Ito T."/>
            <person name="Fujiyama A."/>
            <person name="Inagaki F."/>
            <person name="Takami H."/>
        </authorList>
    </citation>
    <scope>NUCLEOTIDE SEQUENCE</scope>
    <source>
        <strain evidence="2">Expedition CK06-06</strain>
    </source>
</reference>
<proteinExistence type="predicted"/>
<dbReference type="EMBL" id="BARU01019135">
    <property type="protein sequence ID" value="GAH49291.1"/>
    <property type="molecule type" value="Genomic_DNA"/>
</dbReference>
<evidence type="ECO:0000313" key="2">
    <source>
        <dbReference type="EMBL" id="GAH49291.1"/>
    </source>
</evidence>
<keyword evidence="1" id="KW-0812">Transmembrane</keyword>
<comment type="caution">
    <text evidence="2">The sequence shown here is derived from an EMBL/GenBank/DDBJ whole genome shotgun (WGS) entry which is preliminary data.</text>
</comment>
<feature type="non-terminal residue" evidence="2">
    <location>
        <position position="130"/>
    </location>
</feature>
<sequence>MQQFGNKRYEWLKVTPLENADDIIVPLAAGGGLVFAPTGGLLYLTWGVRSSLTFLFIVEGCPNTFFAAGETFILINQACLAIAYYTPFELPAPWTGGQIKITMPYVRIRLVDTAMADHATTCVYVQGWWE</sequence>
<name>X1FUF9_9ZZZZ</name>
<protein>
    <submittedName>
        <fullName evidence="2">Uncharacterized protein</fullName>
    </submittedName>
</protein>
<keyword evidence="1" id="KW-1133">Transmembrane helix</keyword>
<gene>
    <name evidence="2" type="ORF">S03H2_31550</name>
</gene>
<accession>X1FUF9</accession>
<organism evidence="2">
    <name type="scientific">marine sediment metagenome</name>
    <dbReference type="NCBI Taxonomy" id="412755"/>
    <lineage>
        <taxon>unclassified sequences</taxon>
        <taxon>metagenomes</taxon>
        <taxon>ecological metagenomes</taxon>
    </lineage>
</organism>
<dbReference type="AlphaFoldDB" id="X1FUF9"/>
<evidence type="ECO:0000256" key="1">
    <source>
        <dbReference type="SAM" id="Phobius"/>
    </source>
</evidence>